<protein>
    <submittedName>
        <fullName evidence="1">Uncharacterized protein</fullName>
    </submittedName>
</protein>
<gene>
    <name evidence="1" type="ORF">MXM28_21780</name>
</gene>
<dbReference type="RefSeq" id="WP_325848953.1">
    <property type="nucleotide sequence ID" value="NZ_JALLMC010000011.1"/>
</dbReference>
<evidence type="ECO:0000313" key="2">
    <source>
        <dbReference type="Proteomes" id="UP001306510"/>
    </source>
</evidence>
<dbReference type="Proteomes" id="UP001306510">
    <property type="component" value="Unassembled WGS sequence"/>
</dbReference>
<sequence>MTMQKVRIKALKNNKFAIMAGDKRLSCRRDRISSAINSSWTTKELSEHTRELLIERACLRMEIAIITQKEQGKKNSKSSVLIAKKLKRIDLITQQLNDREKHVE</sequence>
<keyword evidence="2" id="KW-1185">Reference proteome</keyword>
<accession>A0ABU6E914</accession>
<name>A0ABU6E914_9ENTR</name>
<evidence type="ECO:0000313" key="1">
    <source>
        <dbReference type="EMBL" id="MEB6412300.1"/>
    </source>
</evidence>
<organism evidence="1 2">
    <name type="scientific">Enterobacter vonholyi</name>
    <dbReference type="NCBI Taxonomy" id="2797505"/>
    <lineage>
        <taxon>Bacteria</taxon>
        <taxon>Pseudomonadati</taxon>
        <taxon>Pseudomonadota</taxon>
        <taxon>Gammaproteobacteria</taxon>
        <taxon>Enterobacterales</taxon>
        <taxon>Enterobacteriaceae</taxon>
        <taxon>Enterobacter</taxon>
    </lineage>
</organism>
<dbReference type="EMBL" id="JALLMC010000011">
    <property type="protein sequence ID" value="MEB6412300.1"/>
    <property type="molecule type" value="Genomic_DNA"/>
</dbReference>
<comment type="caution">
    <text evidence="1">The sequence shown here is derived from an EMBL/GenBank/DDBJ whole genome shotgun (WGS) entry which is preliminary data.</text>
</comment>
<proteinExistence type="predicted"/>
<reference evidence="1 2" key="1">
    <citation type="submission" date="2022-04" db="EMBL/GenBank/DDBJ databases">
        <title>Whole genome surviellance of AMR bacteria from Assam, India: One Health Study.</title>
        <authorList>
            <person name="Mendem S.K."/>
            <person name="Rakshit O."/>
            <person name="Murugesan D."/>
            <person name="Shome R."/>
            <person name="Raisen C."/>
            <person name="Holmes M.A."/>
            <person name="Saikia K."/>
            <person name="Shome B.R."/>
        </authorList>
    </citation>
    <scope>NUCLEOTIDE SEQUENCE [LARGE SCALE GENOMIC DNA]</scope>
    <source>
        <strain evidence="1 2">MGG-11lp</strain>
    </source>
</reference>